<proteinExistence type="predicted"/>
<feature type="transmembrane region" description="Helical" evidence="1">
    <location>
        <begin position="30"/>
        <end position="52"/>
    </location>
</feature>
<dbReference type="Pfam" id="PF05857">
    <property type="entry name" value="TraX"/>
    <property type="match status" value="1"/>
</dbReference>
<dbReference type="InterPro" id="IPR008875">
    <property type="entry name" value="TraX"/>
</dbReference>
<keyword evidence="4" id="KW-1185">Reference proteome</keyword>
<keyword evidence="1" id="KW-0472">Membrane</keyword>
<accession>A0AAX3UFD5</accession>
<evidence type="ECO:0000313" key="3">
    <source>
        <dbReference type="EMBL" id="WGO86408.1"/>
    </source>
</evidence>
<dbReference type="EMBL" id="FMXC01000006">
    <property type="protein sequence ID" value="SDA48406.1"/>
    <property type="molecule type" value="Genomic_DNA"/>
</dbReference>
<organism evidence="3 5">
    <name type="scientific">Lactobacillus kefiranofaciens</name>
    <dbReference type="NCBI Taxonomy" id="267818"/>
    <lineage>
        <taxon>Bacteria</taxon>
        <taxon>Bacillati</taxon>
        <taxon>Bacillota</taxon>
        <taxon>Bacilli</taxon>
        <taxon>Lactobacillales</taxon>
        <taxon>Lactobacillaceae</taxon>
        <taxon>Lactobacillus</taxon>
    </lineage>
</organism>
<evidence type="ECO:0000313" key="4">
    <source>
        <dbReference type="Proteomes" id="UP000181860"/>
    </source>
</evidence>
<keyword evidence="1" id="KW-0812">Transmembrane</keyword>
<reference evidence="2 4" key="1">
    <citation type="submission" date="2016-10" db="EMBL/GenBank/DDBJ databases">
        <authorList>
            <person name="Varghese N."/>
            <person name="Submissions S."/>
        </authorList>
    </citation>
    <scope>NUCLEOTIDE SEQUENCE [LARGE SCALE GENOMIC DNA]</scope>
    <source>
        <strain evidence="2 4">ATCC 43761</strain>
    </source>
</reference>
<name>A0AAX3UFD5_9LACO</name>
<gene>
    <name evidence="3" type="ORF">QEJ78_02765</name>
    <name evidence="2" type="ORF">SAMN02983011_00835</name>
</gene>
<evidence type="ECO:0000256" key="1">
    <source>
        <dbReference type="SAM" id="Phobius"/>
    </source>
</evidence>
<dbReference type="Proteomes" id="UP001242513">
    <property type="component" value="Chromosome"/>
</dbReference>
<keyword evidence="1" id="KW-1133">Transmembrane helix</keyword>
<dbReference type="Proteomes" id="UP000181860">
    <property type="component" value="Unassembled WGS sequence"/>
</dbReference>
<reference evidence="3" key="2">
    <citation type="journal article" date="2022" name="Food Funct.">
        <title>Lactobacillus kefiranofaciens ZW18 from Kefir enhances the anti-tumor effect of anti-programmed cell death 1 (PD-1) immunotherapy by modulating the gut microbiota.</title>
        <authorList>
            <person name="Zhao J."/>
            <person name="Wang Y."/>
            <person name="Wang J."/>
            <person name="Lv M."/>
            <person name="Zhou C."/>
            <person name="Jia L."/>
            <person name="Geng W."/>
        </authorList>
    </citation>
    <scope>NUCLEOTIDE SEQUENCE</scope>
    <source>
        <strain evidence="3">ZW18</strain>
    </source>
</reference>
<feature type="transmembrane region" description="Helical" evidence="1">
    <location>
        <begin position="72"/>
        <end position="90"/>
    </location>
</feature>
<feature type="transmembrane region" description="Helical" evidence="1">
    <location>
        <begin position="135"/>
        <end position="153"/>
    </location>
</feature>
<feature type="transmembrane region" description="Helical" evidence="1">
    <location>
        <begin position="97"/>
        <end position="129"/>
    </location>
</feature>
<sequence>MVQFDCRFVAPLFVYFLVEGFFHTSNRKRYLFRILGAAAVTWIGEIIINLAFHNTSHLTHTMTVYSVLEGNNILVTLAIFLGIMWAIELFRENKRKWWYLILAIFLTFLSAIFEGGLYLLAVLFIFYFGYHKPKIESWGIFIWCLLLFIKALITAHTTRTDLYSSLTFTVSG</sequence>
<dbReference type="AlphaFoldDB" id="A0AAX3UFD5"/>
<dbReference type="GeneID" id="72686884"/>
<dbReference type="RefSeq" id="WP_013854061.1">
    <property type="nucleotide sequence ID" value="NZ_CP061341.1"/>
</dbReference>
<dbReference type="EMBL" id="CP123735">
    <property type="protein sequence ID" value="WGO86408.1"/>
    <property type="molecule type" value="Genomic_DNA"/>
</dbReference>
<evidence type="ECO:0000313" key="5">
    <source>
        <dbReference type="Proteomes" id="UP001242513"/>
    </source>
</evidence>
<protein>
    <submittedName>
        <fullName evidence="3">TraX family protein</fullName>
    </submittedName>
    <submittedName>
        <fullName evidence="2">TraX protein</fullName>
    </submittedName>
</protein>
<reference evidence="3" key="3">
    <citation type="submission" date="2023-04" db="EMBL/GenBank/DDBJ databases">
        <authorList>
            <person name="Wang Y."/>
        </authorList>
    </citation>
    <scope>NUCLEOTIDE SEQUENCE</scope>
    <source>
        <strain evidence="3">ZW18</strain>
    </source>
</reference>
<evidence type="ECO:0000313" key="2">
    <source>
        <dbReference type="EMBL" id="SDA48406.1"/>
    </source>
</evidence>